<dbReference type="PROSITE" id="PS50889">
    <property type="entry name" value="S4"/>
    <property type="match status" value="1"/>
</dbReference>
<dbReference type="OrthoDB" id="9807213at2"/>
<protein>
    <recommendedName>
        <fullName evidence="4">Pseudouridine synthase</fullName>
        <ecNumber evidence="4">5.4.99.-</ecNumber>
    </recommendedName>
</protein>
<feature type="region of interest" description="Disordered" evidence="5">
    <location>
        <begin position="292"/>
        <end position="372"/>
    </location>
</feature>
<accession>A0A5B9Q536</accession>
<feature type="compositionally biased region" description="Low complexity" evidence="5">
    <location>
        <begin position="333"/>
        <end position="343"/>
    </location>
</feature>
<dbReference type="GO" id="GO:0003723">
    <property type="term" value="F:RNA binding"/>
    <property type="evidence" value="ECO:0007669"/>
    <property type="project" value="UniProtKB-KW"/>
</dbReference>
<organism evidence="7 8">
    <name type="scientific">Bythopirellula goksoeyrii</name>
    <dbReference type="NCBI Taxonomy" id="1400387"/>
    <lineage>
        <taxon>Bacteria</taxon>
        <taxon>Pseudomonadati</taxon>
        <taxon>Planctomycetota</taxon>
        <taxon>Planctomycetia</taxon>
        <taxon>Pirellulales</taxon>
        <taxon>Lacipirellulaceae</taxon>
        <taxon>Bythopirellula</taxon>
    </lineage>
</organism>
<dbReference type="CDD" id="cd02870">
    <property type="entry name" value="PseudoU_synth_RsuA_like"/>
    <property type="match status" value="1"/>
</dbReference>
<evidence type="ECO:0000313" key="8">
    <source>
        <dbReference type="Proteomes" id="UP000323917"/>
    </source>
</evidence>
<dbReference type="Pfam" id="PF01479">
    <property type="entry name" value="S4"/>
    <property type="match status" value="1"/>
</dbReference>
<dbReference type="InterPro" id="IPR000748">
    <property type="entry name" value="PsdUridine_synth_RsuA/RluB/E/F"/>
</dbReference>
<evidence type="ECO:0000256" key="1">
    <source>
        <dbReference type="ARBA" id="ARBA00008348"/>
    </source>
</evidence>
<dbReference type="GO" id="GO:0120159">
    <property type="term" value="F:rRNA pseudouridine synthase activity"/>
    <property type="evidence" value="ECO:0007669"/>
    <property type="project" value="UniProtKB-ARBA"/>
</dbReference>
<dbReference type="InterPro" id="IPR018496">
    <property type="entry name" value="PsdUridine_synth_RsuA/RluB_CS"/>
</dbReference>
<dbReference type="InterPro" id="IPR020103">
    <property type="entry name" value="PsdUridine_synth_cat_dom_sf"/>
</dbReference>
<dbReference type="InterPro" id="IPR002942">
    <property type="entry name" value="S4_RNA-bd"/>
</dbReference>
<dbReference type="InterPro" id="IPR042092">
    <property type="entry name" value="PsdUridine_s_RsuA/RluB/E/F_cat"/>
</dbReference>
<evidence type="ECO:0000256" key="3">
    <source>
        <dbReference type="PROSITE-ProRule" id="PRU00182"/>
    </source>
</evidence>
<evidence type="ECO:0000256" key="5">
    <source>
        <dbReference type="SAM" id="MobiDB-lite"/>
    </source>
</evidence>
<dbReference type="GO" id="GO:0000455">
    <property type="term" value="P:enzyme-directed rRNA pseudouridine synthesis"/>
    <property type="evidence" value="ECO:0007669"/>
    <property type="project" value="UniProtKB-ARBA"/>
</dbReference>
<evidence type="ECO:0000313" key="7">
    <source>
        <dbReference type="EMBL" id="QEG32789.1"/>
    </source>
</evidence>
<dbReference type="InterPro" id="IPR036986">
    <property type="entry name" value="S4_RNA-bd_sf"/>
</dbReference>
<feature type="region of interest" description="Disordered" evidence="5">
    <location>
        <begin position="1"/>
        <end position="63"/>
    </location>
</feature>
<dbReference type="FunFam" id="3.10.290.10:FF:000003">
    <property type="entry name" value="Pseudouridine synthase"/>
    <property type="match status" value="1"/>
</dbReference>
<dbReference type="NCBIfam" id="TIGR00093">
    <property type="entry name" value="pseudouridine synthase"/>
    <property type="match status" value="1"/>
</dbReference>
<feature type="compositionally biased region" description="Basic residues" evidence="5">
    <location>
        <begin position="1"/>
        <end position="10"/>
    </location>
</feature>
<feature type="compositionally biased region" description="Basic and acidic residues" evidence="5">
    <location>
        <begin position="292"/>
        <end position="306"/>
    </location>
</feature>
<comment type="similarity">
    <text evidence="1 4">Belongs to the pseudouridine synthase RsuA family.</text>
</comment>
<dbReference type="InterPro" id="IPR006145">
    <property type="entry name" value="PsdUridine_synth_RsuA/RluA"/>
</dbReference>
<keyword evidence="8" id="KW-1185">Reference proteome</keyword>
<reference evidence="7 8" key="1">
    <citation type="submission" date="2019-08" db="EMBL/GenBank/DDBJ databases">
        <title>Deep-cultivation of Planctomycetes and their phenomic and genomic characterization uncovers novel biology.</title>
        <authorList>
            <person name="Wiegand S."/>
            <person name="Jogler M."/>
            <person name="Boedeker C."/>
            <person name="Pinto D."/>
            <person name="Vollmers J."/>
            <person name="Rivas-Marin E."/>
            <person name="Kohn T."/>
            <person name="Peeters S.H."/>
            <person name="Heuer A."/>
            <person name="Rast P."/>
            <person name="Oberbeckmann S."/>
            <person name="Bunk B."/>
            <person name="Jeske O."/>
            <person name="Meyerdierks A."/>
            <person name="Storesund J.E."/>
            <person name="Kallscheuer N."/>
            <person name="Luecker S."/>
            <person name="Lage O.M."/>
            <person name="Pohl T."/>
            <person name="Merkel B.J."/>
            <person name="Hornburger P."/>
            <person name="Mueller R.-W."/>
            <person name="Bruemmer F."/>
            <person name="Labrenz M."/>
            <person name="Spormann A.M."/>
            <person name="Op den Camp H."/>
            <person name="Overmann J."/>
            <person name="Amann R."/>
            <person name="Jetten M.S.M."/>
            <person name="Mascher T."/>
            <person name="Medema M.H."/>
            <person name="Devos D.P."/>
            <person name="Kaster A.-K."/>
            <person name="Ovreas L."/>
            <person name="Rohde M."/>
            <person name="Galperin M.Y."/>
            <person name="Jogler C."/>
        </authorList>
    </citation>
    <scope>NUCLEOTIDE SEQUENCE [LARGE SCALE GENOMIC DNA]</scope>
    <source>
        <strain evidence="7 8">Pr1d</strain>
    </source>
</reference>
<dbReference type="SUPFAM" id="SSF55120">
    <property type="entry name" value="Pseudouridine synthase"/>
    <property type="match status" value="1"/>
</dbReference>
<dbReference type="Gene3D" id="3.30.70.580">
    <property type="entry name" value="Pseudouridine synthase I, catalytic domain, N-terminal subdomain"/>
    <property type="match status" value="1"/>
</dbReference>
<dbReference type="EC" id="5.4.99.-" evidence="4"/>
<dbReference type="CDD" id="cd00165">
    <property type="entry name" value="S4"/>
    <property type="match status" value="1"/>
</dbReference>
<sequence>MPPRNAKKPASRPGRSLSGGKPSGKKNTDKKSGGSYAGKSRPGKPVKRRRKAAPQPASELPGERLQKVLAAAGLASRREAETLILEGRVEVDGQMVTELGTRVDRRHQEIFVDGEPLPHPKLVYFAVNKPEGVVCTANDPSGRPRITDLLPPDIGRVFNVGRLDMSSEGLILMTNDGELANQLTHPRHGVQKIYDVQVAGEPGPEVLAQLRKGMHLAEGFARAVDVRVKSRKKNGTVLEMVLDEGRNREVRRLLARVGHKVQRLTRIAVGPVRLGEMPRGSYRQLTHEEVRKLKTASEDGPDERKSTSSGKPAKKLVTDQQAAQQRKRKAARGKASASRASSKPPRKGAGTQSQSGKKPSGKKSGPPKRGRR</sequence>
<dbReference type="InterPro" id="IPR050343">
    <property type="entry name" value="RsuA_PseudoU_synthase"/>
</dbReference>
<dbReference type="Gene3D" id="3.30.70.1560">
    <property type="entry name" value="Alpha-L RNA-binding motif"/>
    <property type="match status" value="1"/>
</dbReference>
<evidence type="ECO:0000259" key="6">
    <source>
        <dbReference type="SMART" id="SM00363"/>
    </source>
</evidence>
<evidence type="ECO:0000256" key="4">
    <source>
        <dbReference type="RuleBase" id="RU003887"/>
    </source>
</evidence>
<dbReference type="Pfam" id="PF00849">
    <property type="entry name" value="PseudoU_synth_2"/>
    <property type="match status" value="1"/>
</dbReference>
<dbReference type="PROSITE" id="PS01149">
    <property type="entry name" value="PSI_RSU"/>
    <property type="match status" value="1"/>
</dbReference>
<feature type="domain" description="RNA-binding S4" evidence="6">
    <location>
        <begin position="63"/>
        <end position="131"/>
    </location>
</feature>
<dbReference type="PANTHER" id="PTHR47683">
    <property type="entry name" value="PSEUDOURIDINE SYNTHASE FAMILY PROTEIN-RELATED"/>
    <property type="match status" value="1"/>
</dbReference>
<keyword evidence="3" id="KW-0694">RNA-binding</keyword>
<dbReference type="EMBL" id="CP042913">
    <property type="protein sequence ID" value="QEG32789.1"/>
    <property type="molecule type" value="Genomic_DNA"/>
</dbReference>
<dbReference type="AlphaFoldDB" id="A0A5B9Q536"/>
<dbReference type="SUPFAM" id="SSF55174">
    <property type="entry name" value="Alpha-L RNA-binding motif"/>
    <property type="match status" value="1"/>
</dbReference>
<dbReference type="RefSeq" id="WP_148071623.1">
    <property type="nucleotide sequence ID" value="NZ_CP042913.1"/>
</dbReference>
<dbReference type="SMART" id="SM00363">
    <property type="entry name" value="S4"/>
    <property type="match status" value="1"/>
</dbReference>
<gene>
    <name evidence="7" type="primary">rluB</name>
    <name evidence="7" type="ORF">Pr1d_00490</name>
</gene>
<dbReference type="InterPro" id="IPR020094">
    <property type="entry name" value="TruA/RsuA/RluB/E/F_N"/>
</dbReference>
<proteinExistence type="inferred from homology"/>
<evidence type="ECO:0000256" key="2">
    <source>
        <dbReference type="ARBA" id="ARBA00023235"/>
    </source>
</evidence>
<dbReference type="KEGG" id="bgok:Pr1d_00490"/>
<name>A0A5B9Q536_9BACT</name>
<dbReference type="Gene3D" id="3.10.290.10">
    <property type="entry name" value="RNA-binding S4 domain"/>
    <property type="match status" value="1"/>
</dbReference>
<dbReference type="Proteomes" id="UP000323917">
    <property type="component" value="Chromosome"/>
</dbReference>
<keyword evidence="2 4" id="KW-0413">Isomerase</keyword>
<feature type="compositionally biased region" description="Basic residues" evidence="5">
    <location>
        <begin position="41"/>
        <end position="52"/>
    </location>
</feature>
<dbReference type="PANTHER" id="PTHR47683:SF2">
    <property type="entry name" value="RNA-BINDING S4 DOMAIN-CONTAINING PROTEIN"/>
    <property type="match status" value="1"/>
</dbReference>
<feature type="compositionally biased region" description="Basic residues" evidence="5">
    <location>
        <begin position="359"/>
        <end position="372"/>
    </location>
</feature>